<evidence type="ECO:0000313" key="3">
    <source>
        <dbReference type="Proteomes" id="UP000046395"/>
    </source>
</evidence>
<reference evidence="4" key="1">
    <citation type="submission" date="2019-12" db="UniProtKB">
        <authorList>
            <consortium name="WormBaseParasite"/>
        </authorList>
    </citation>
    <scope>IDENTIFICATION</scope>
</reference>
<organism evidence="3 4">
    <name type="scientific">Trichuris muris</name>
    <name type="common">Mouse whipworm</name>
    <dbReference type="NCBI Taxonomy" id="70415"/>
    <lineage>
        <taxon>Eukaryota</taxon>
        <taxon>Metazoa</taxon>
        <taxon>Ecdysozoa</taxon>
        <taxon>Nematoda</taxon>
        <taxon>Enoplea</taxon>
        <taxon>Dorylaimia</taxon>
        <taxon>Trichinellida</taxon>
        <taxon>Trichuridae</taxon>
        <taxon>Trichuris</taxon>
    </lineage>
</organism>
<dbReference type="Proteomes" id="UP000046395">
    <property type="component" value="Unassembled WGS sequence"/>
</dbReference>
<dbReference type="PANTHER" id="PTHR45786">
    <property type="entry name" value="DNA BINDING PROTEIN-LIKE"/>
    <property type="match status" value="1"/>
</dbReference>
<proteinExistence type="predicted"/>
<feature type="region of interest" description="Disordered" evidence="1">
    <location>
        <begin position="1"/>
        <end position="47"/>
    </location>
</feature>
<feature type="region of interest" description="Disordered" evidence="1">
    <location>
        <begin position="68"/>
        <end position="87"/>
    </location>
</feature>
<feature type="domain" description="Helitron helicase-like" evidence="2">
    <location>
        <begin position="457"/>
        <end position="521"/>
    </location>
</feature>
<feature type="compositionally biased region" description="Basic and acidic residues" evidence="1">
    <location>
        <begin position="26"/>
        <end position="47"/>
    </location>
</feature>
<dbReference type="STRING" id="70415.A0A5S6Q5Q3"/>
<evidence type="ECO:0000259" key="2">
    <source>
        <dbReference type="Pfam" id="PF14214"/>
    </source>
</evidence>
<dbReference type="PANTHER" id="PTHR45786:SF74">
    <property type="entry name" value="ATP-DEPENDENT DNA HELICASE"/>
    <property type="match status" value="1"/>
</dbReference>
<dbReference type="Pfam" id="PF14214">
    <property type="entry name" value="Helitron_like_N"/>
    <property type="match status" value="1"/>
</dbReference>
<protein>
    <submittedName>
        <fullName evidence="4">Helitron_like_N domain-containing protein</fullName>
    </submittedName>
</protein>
<accession>A0A5S6Q5Q3</accession>
<keyword evidence="3" id="KW-1185">Reference proteome</keyword>
<name>A0A5S6Q5Q3_TRIMR</name>
<dbReference type="AlphaFoldDB" id="A0A5S6Q5Q3"/>
<evidence type="ECO:0000256" key="1">
    <source>
        <dbReference type="SAM" id="MobiDB-lite"/>
    </source>
</evidence>
<sequence>MGSLQNPQEERAGVSTRAAERKRRRREDETSPERERRQIGSRERMRTFRARIRGEPEAAEMAVREAGRLRRRRAEERDAERTGRRRVQWEHGRSIGQNVASMSRPETVQENYLGLMNKECEFCHALFFESEVGRDPHRINVCCNYGTVQLSDTFGDYPEILQQLFTTDSERAKNFRDNIRRFNSALAMASMGAQLDIPVGRGPYCFRVHGQRTDRFYILDSEQAAEERLNNLSNANCDRQVMTELGSLFACINPFAGAYKMMAEVERDEEEKAALEGRPVTRIKMIFDTSLNTDQRRYNIPTSNEVAVIYVGEDDDIPATRSLAVHPRSGGLRNIRDIDGICDPLTYPLFFPKGQKGWDPSLTRVRNSFCPLKYGRALFQQYIVDSWVKIEQNRLNYHRMHQQDISKRPSWETNNSSFILPGQSPCRDARFSRRHGNRISAWETRLLRHLHVQSEMERIEENLLPGQSASDRPDLVARIYKLKVDALLHALLHEHVWGRVRAYVSVYEWQKRGLPHTHTLLIMDEDAKPRNPNYVDSIVRAELPDRQAEPLLYDIVSKT</sequence>
<dbReference type="InterPro" id="IPR025476">
    <property type="entry name" value="Helitron_helicase-like"/>
</dbReference>
<dbReference type="WBParaSite" id="TMUE_0000002292.1">
    <property type="protein sequence ID" value="TMUE_0000002292.1"/>
    <property type="gene ID" value="WBGene00298140"/>
</dbReference>
<evidence type="ECO:0000313" key="4">
    <source>
        <dbReference type="WBParaSite" id="TMUE_0000002292.1"/>
    </source>
</evidence>